<dbReference type="PANTHER" id="PTHR47260">
    <property type="entry name" value="UPF0644 PROTEIN PB2B4.06"/>
    <property type="match status" value="1"/>
</dbReference>
<evidence type="ECO:0000256" key="1">
    <source>
        <dbReference type="SAM" id="MobiDB-lite"/>
    </source>
</evidence>
<dbReference type="Proteomes" id="UP000078561">
    <property type="component" value="Unassembled WGS sequence"/>
</dbReference>
<dbReference type="EMBL" id="LT554890">
    <property type="protein sequence ID" value="SAM08320.1"/>
    <property type="molecule type" value="Genomic_DNA"/>
</dbReference>
<feature type="region of interest" description="Disordered" evidence="1">
    <location>
        <begin position="23"/>
        <end position="54"/>
    </location>
</feature>
<name>A0A168SEK8_ABSGL</name>
<dbReference type="InterPro" id="IPR052061">
    <property type="entry name" value="PTE-AB_protein"/>
</dbReference>
<dbReference type="STRING" id="4829.A0A168SEK8"/>
<keyword evidence="3" id="KW-1185">Reference proteome</keyword>
<dbReference type="PANTHER" id="PTHR47260:SF1">
    <property type="entry name" value="UPF0644 PROTEIN PB2B4.06"/>
    <property type="match status" value="1"/>
</dbReference>
<organism evidence="2">
    <name type="scientific">Absidia glauca</name>
    <name type="common">Pin mould</name>
    <dbReference type="NCBI Taxonomy" id="4829"/>
    <lineage>
        <taxon>Eukaryota</taxon>
        <taxon>Fungi</taxon>
        <taxon>Fungi incertae sedis</taxon>
        <taxon>Mucoromycota</taxon>
        <taxon>Mucoromycotina</taxon>
        <taxon>Mucoromycetes</taxon>
        <taxon>Mucorales</taxon>
        <taxon>Cunninghamellaceae</taxon>
        <taxon>Absidia</taxon>
    </lineage>
</organism>
<protein>
    <submittedName>
        <fullName evidence="2">Uncharacterized protein</fullName>
    </submittedName>
</protein>
<proteinExistence type="predicted"/>
<evidence type="ECO:0000313" key="3">
    <source>
        <dbReference type="Proteomes" id="UP000078561"/>
    </source>
</evidence>
<dbReference type="OrthoDB" id="506431at2759"/>
<reference evidence="2" key="1">
    <citation type="submission" date="2016-04" db="EMBL/GenBank/DDBJ databases">
        <authorList>
            <person name="Evans L.H."/>
            <person name="Alamgir A."/>
            <person name="Owens N."/>
            <person name="Weber N.D."/>
            <person name="Virtaneva K."/>
            <person name="Barbian K."/>
            <person name="Babar A."/>
            <person name="Rosenke K."/>
        </authorList>
    </citation>
    <scope>NUCLEOTIDE SEQUENCE [LARGE SCALE GENOMIC DNA]</scope>
    <source>
        <strain evidence="2">CBS 101.48</strain>
    </source>
</reference>
<dbReference type="InParanoid" id="A0A168SEK8"/>
<sequence length="130" mass="14785">MPDVTREMYTNDDKDQVHELGPNVRLDMSNHGPDSDLHQSILQQDESSTDPEELALAQEEAGLRIVQELKNPDSEWQQVQAYGYLSDSARKHSLTATTLRRPGSIHRCPLKFFNKEKTECIIIAHLGLNM</sequence>
<accession>A0A168SEK8</accession>
<gene>
    <name evidence="2" type="primary">ABSGL_13982.1 scaffold 14344</name>
</gene>
<evidence type="ECO:0000313" key="2">
    <source>
        <dbReference type="EMBL" id="SAM08320.1"/>
    </source>
</evidence>
<dbReference type="AlphaFoldDB" id="A0A168SEK8"/>